<dbReference type="InterPro" id="IPR021886">
    <property type="entry name" value="MgsA_C"/>
</dbReference>
<comment type="caution">
    <text evidence="5">The sequence shown here is derived from an EMBL/GenBank/DDBJ whole genome shotgun (WGS) entry which is preliminary data.</text>
</comment>
<dbReference type="Pfam" id="PF00004">
    <property type="entry name" value="AAA"/>
    <property type="match status" value="1"/>
</dbReference>
<dbReference type="GO" id="GO:0000731">
    <property type="term" value="P:DNA synthesis involved in DNA repair"/>
    <property type="evidence" value="ECO:0007669"/>
    <property type="project" value="TreeGrafter"/>
</dbReference>
<dbReference type="Pfam" id="PF16193">
    <property type="entry name" value="AAA_assoc_2"/>
    <property type="match status" value="1"/>
</dbReference>
<dbReference type="PRINTS" id="PR00830">
    <property type="entry name" value="ENDOLAPTASE"/>
</dbReference>
<dbReference type="SUPFAM" id="SSF48019">
    <property type="entry name" value="post-AAA+ oligomerization domain-like"/>
    <property type="match status" value="1"/>
</dbReference>
<gene>
    <name evidence="5" type="ORF">ENL43_03085</name>
</gene>
<evidence type="ECO:0000256" key="2">
    <source>
        <dbReference type="ARBA" id="ARBA00022741"/>
    </source>
</evidence>
<dbReference type="SMART" id="SM00382">
    <property type="entry name" value="AAA"/>
    <property type="match status" value="1"/>
</dbReference>
<dbReference type="Gene3D" id="1.20.272.10">
    <property type="match status" value="1"/>
</dbReference>
<dbReference type="Gene3D" id="1.10.8.60">
    <property type="match status" value="1"/>
</dbReference>
<dbReference type="InterPro" id="IPR051314">
    <property type="entry name" value="AAA_ATPase_RarA/MGS1/WRNIP1"/>
</dbReference>
<dbReference type="InterPro" id="IPR003959">
    <property type="entry name" value="ATPase_AAA_core"/>
</dbReference>
<dbReference type="GO" id="GO:0006261">
    <property type="term" value="P:DNA-templated DNA replication"/>
    <property type="evidence" value="ECO:0007669"/>
    <property type="project" value="TreeGrafter"/>
</dbReference>
<dbReference type="FunFam" id="1.20.272.10:FF:000001">
    <property type="entry name" value="Putative AAA family ATPase"/>
    <property type="match status" value="1"/>
</dbReference>
<evidence type="ECO:0000259" key="4">
    <source>
        <dbReference type="SMART" id="SM00382"/>
    </source>
</evidence>
<organism evidence="5">
    <name type="scientific">candidate division WOR-3 bacterium</name>
    <dbReference type="NCBI Taxonomy" id="2052148"/>
    <lineage>
        <taxon>Bacteria</taxon>
        <taxon>Bacteria division WOR-3</taxon>
    </lineage>
</organism>
<dbReference type="GO" id="GO:0016887">
    <property type="term" value="F:ATP hydrolysis activity"/>
    <property type="evidence" value="ECO:0007669"/>
    <property type="project" value="InterPro"/>
</dbReference>
<name>A0A7V5HP61_UNCW3</name>
<feature type="domain" description="AAA+ ATPase" evidence="4">
    <location>
        <begin position="55"/>
        <end position="172"/>
    </location>
</feature>
<dbReference type="Gene3D" id="3.40.50.300">
    <property type="entry name" value="P-loop containing nucleotide triphosphate hydrolases"/>
    <property type="match status" value="1"/>
</dbReference>
<dbReference type="Pfam" id="PF12002">
    <property type="entry name" value="MgsA_C"/>
    <property type="match status" value="1"/>
</dbReference>
<dbReference type="GO" id="GO:0005524">
    <property type="term" value="F:ATP binding"/>
    <property type="evidence" value="ECO:0007669"/>
    <property type="project" value="UniProtKB-KW"/>
</dbReference>
<dbReference type="Gene3D" id="1.10.3710.10">
    <property type="entry name" value="DNA polymerase III clamp loader subunits, C-terminal domain"/>
    <property type="match status" value="1"/>
</dbReference>
<protein>
    <submittedName>
        <fullName evidence="5">Replication-associated recombination protein A</fullName>
    </submittedName>
</protein>
<dbReference type="SUPFAM" id="SSF52540">
    <property type="entry name" value="P-loop containing nucleoside triphosphate hydrolases"/>
    <property type="match status" value="1"/>
</dbReference>
<accession>A0A7V5HP61</accession>
<dbReference type="InterPro" id="IPR032423">
    <property type="entry name" value="AAA_assoc_2"/>
</dbReference>
<dbReference type="Proteomes" id="UP000886050">
    <property type="component" value="Unassembled WGS sequence"/>
</dbReference>
<dbReference type="CDD" id="cd18139">
    <property type="entry name" value="HLD_clamp_RarA"/>
    <property type="match status" value="1"/>
</dbReference>
<evidence type="ECO:0000256" key="1">
    <source>
        <dbReference type="ARBA" id="ARBA00008959"/>
    </source>
</evidence>
<sequence length="416" mass="46862">MELEFTGFEKFEGRKKDVFVLLSQKVAPGTLEEFVGQEHLVGKGRPLRVLIERGQLRSSIFFGPPGTGKTALARIIANKVNADFYELNATRLERGQLKETVKNLGKLGKIKGIPPLLFMDEIHRLNKLQQEYLLSFTENGSIILIGSTTHNPFFAVSRALLSRSLIFEFKPLSKEHIVEILKRARKLIKEEKGVDFPDKILVKLAEVSEGDARRALNYMEVLSIIGFERGVKQITQEMLKELLPGRILSLTEDEHYDMISAYIKSIRGSDPDASVYWLVRLLDAGEDPLYILRRLFVHAAEDVGLENPDAVRVIAACKEGFEMVGRPEGDLLLTLATLYLATSPKSNRVLRALGRAREVVAKTGNLEVPLHLRDSHYSGAKKLGRGRGYIYPYGKNKGVKQEYLPDEIKDEKIYGE</sequence>
<dbReference type="InterPro" id="IPR008921">
    <property type="entry name" value="DNA_pol3_clamp-load_cplx_C"/>
</dbReference>
<dbReference type="GO" id="GO:0008047">
    <property type="term" value="F:enzyme activator activity"/>
    <property type="evidence" value="ECO:0007669"/>
    <property type="project" value="TreeGrafter"/>
</dbReference>
<dbReference type="GO" id="GO:0003677">
    <property type="term" value="F:DNA binding"/>
    <property type="evidence" value="ECO:0007669"/>
    <property type="project" value="InterPro"/>
</dbReference>
<dbReference type="PANTHER" id="PTHR13779">
    <property type="entry name" value="WERNER HELICASE-INTERACTING PROTEIN 1 FAMILY MEMBER"/>
    <property type="match status" value="1"/>
</dbReference>
<reference evidence="5" key="1">
    <citation type="journal article" date="2020" name="mSystems">
        <title>Genome- and Community-Level Interaction Insights into Carbon Utilization and Element Cycling Functions of Hydrothermarchaeota in Hydrothermal Sediment.</title>
        <authorList>
            <person name="Zhou Z."/>
            <person name="Liu Y."/>
            <person name="Xu W."/>
            <person name="Pan J."/>
            <person name="Luo Z.H."/>
            <person name="Li M."/>
        </authorList>
    </citation>
    <scope>NUCLEOTIDE SEQUENCE [LARGE SCALE GENOMIC DNA]</scope>
    <source>
        <strain evidence="5">HyVt-96</strain>
    </source>
</reference>
<dbReference type="CDD" id="cd00009">
    <property type="entry name" value="AAA"/>
    <property type="match status" value="1"/>
</dbReference>
<evidence type="ECO:0000313" key="5">
    <source>
        <dbReference type="EMBL" id="HHF53330.1"/>
    </source>
</evidence>
<keyword evidence="3" id="KW-0067">ATP-binding</keyword>
<proteinExistence type="inferred from homology"/>
<dbReference type="AlphaFoldDB" id="A0A7V5HP61"/>
<dbReference type="EMBL" id="DRTX01000156">
    <property type="protein sequence ID" value="HHF53330.1"/>
    <property type="molecule type" value="Genomic_DNA"/>
</dbReference>
<dbReference type="InterPro" id="IPR027417">
    <property type="entry name" value="P-loop_NTPase"/>
</dbReference>
<comment type="similarity">
    <text evidence="1">Belongs to the AAA ATPase family. RarA/MGS1/WRNIP1 subfamily.</text>
</comment>
<keyword evidence="2" id="KW-0547">Nucleotide-binding</keyword>
<dbReference type="GO" id="GO:0017116">
    <property type="term" value="F:single-stranded DNA helicase activity"/>
    <property type="evidence" value="ECO:0007669"/>
    <property type="project" value="TreeGrafter"/>
</dbReference>
<dbReference type="InterPro" id="IPR003593">
    <property type="entry name" value="AAA+_ATPase"/>
</dbReference>
<dbReference type="PANTHER" id="PTHR13779:SF7">
    <property type="entry name" value="ATPASE WRNIP1"/>
    <property type="match status" value="1"/>
</dbReference>
<evidence type="ECO:0000256" key="3">
    <source>
        <dbReference type="ARBA" id="ARBA00022840"/>
    </source>
</evidence>